<dbReference type="PANTHER" id="PTHR39428">
    <property type="entry name" value="F420H(2)-DEPENDENT QUINONE REDUCTASE RV1261C"/>
    <property type="match status" value="1"/>
</dbReference>
<proteinExistence type="inferred from homology"/>
<keyword evidence="4" id="KW-1185">Reference proteome</keyword>
<protein>
    <submittedName>
        <fullName evidence="3">Nitroreductase family deazaflavin-dependent oxidoreductase</fullName>
    </submittedName>
</protein>
<evidence type="ECO:0000256" key="1">
    <source>
        <dbReference type="ARBA" id="ARBA00008710"/>
    </source>
</evidence>
<dbReference type="Proteomes" id="UP000696413">
    <property type="component" value="Unassembled WGS sequence"/>
</dbReference>
<dbReference type="Pfam" id="PF04075">
    <property type="entry name" value="F420H2_quin_red"/>
    <property type="match status" value="1"/>
</dbReference>
<comment type="caution">
    <text evidence="3">The sequence shown here is derived from an EMBL/GenBank/DDBJ whole genome shotgun (WGS) entry which is preliminary data.</text>
</comment>
<dbReference type="SUPFAM" id="SSF50475">
    <property type="entry name" value="FMN-binding split barrel"/>
    <property type="match status" value="1"/>
</dbReference>
<dbReference type="PANTHER" id="PTHR39428:SF1">
    <property type="entry name" value="F420H(2)-DEPENDENT QUINONE REDUCTASE RV1261C"/>
    <property type="match status" value="1"/>
</dbReference>
<dbReference type="Gene3D" id="2.30.110.10">
    <property type="entry name" value="Electron Transport, Fmn-binding Protein, Chain A"/>
    <property type="match status" value="1"/>
</dbReference>
<organism evidence="3 4">
    <name type="scientific">Mycolicibacterium goodii</name>
    <name type="common">Mycobacterium goodii</name>
    <dbReference type="NCBI Taxonomy" id="134601"/>
    <lineage>
        <taxon>Bacteria</taxon>
        <taxon>Bacillati</taxon>
        <taxon>Actinomycetota</taxon>
        <taxon>Actinomycetes</taxon>
        <taxon>Mycobacteriales</taxon>
        <taxon>Mycobacteriaceae</taxon>
        <taxon>Mycolicibacterium</taxon>
    </lineage>
</organism>
<reference evidence="3 4" key="1">
    <citation type="submission" date="2021-05" db="EMBL/GenBank/DDBJ databases">
        <title>Draft Genome Sequences of Clinical Respiratory Isolates of Mycobacterium goodii Recovered in Ireland.</title>
        <authorList>
            <person name="Flanagan P.R."/>
            <person name="Mok S."/>
            <person name="Roycroft E."/>
            <person name="Rogers T.R."/>
            <person name="Fitzgibbon M."/>
        </authorList>
    </citation>
    <scope>NUCLEOTIDE SEQUENCE [LARGE SCALE GENOMIC DNA]</scope>
    <source>
        <strain evidence="3 4">14IE55</strain>
    </source>
</reference>
<evidence type="ECO:0000313" key="4">
    <source>
        <dbReference type="Proteomes" id="UP000696413"/>
    </source>
</evidence>
<dbReference type="NCBIfam" id="TIGR00026">
    <property type="entry name" value="hi_GC_TIGR00026"/>
    <property type="match status" value="1"/>
</dbReference>
<dbReference type="InterPro" id="IPR004378">
    <property type="entry name" value="F420H2_quin_Rdtase"/>
</dbReference>
<comment type="similarity">
    <text evidence="1">Belongs to the F420H(2)-dependent quinone reductase family.</text>
</comment>
<evidence type="ECO:0000256" key="2">
    <source>
        <dbReference type="ARBA" id="ARBA00049106"/>
    </source>
</evidence>
<gene>
    <name evidence="3" type="ORF">KL859_19570</name>
</gene>
<dbReference type="RefSeq" id="WP_073681239.1">
    <property type="nucleotide sequence ID" value="NZ_JAHBOL010000017.1"/>
</dbReference>
<dbReference type="EMBL" id="JAHBOM010000014">
    <property type="protein sequence ID" value="MBU8825057.1"/>
    <property type="molecule type" value="Genomic_DNA"/>
</dbReference>
<sequence length="155" mass="17024">MTEVNDQVVEEFRANAGVVANAMGGHFKGVHLLLLRHTGRRTGRPYVTPLIYVADGDRYVIVGSNGGAQSEPAWVANVAAVEQVVIEVGAQTLTAKPTVLREGPEWDRLHAKAVEYWPDLVEYQTHTTRSFPLIVLEPVTYADSPSVYALIDNEP</sequence>
<accession>A0ABS6HQT5</accession>
<dbReference type="InterPro" id="IPR012349">
    <property type="entry name" value="Split_barrel_FMN-bd"/>
</dbReference>
<evidence type="ECO:0000313" key="3">
    <source>
        <dbReference type="EMBL" id="MBU8825057.1"/>
    </source>
</evidence>
<name>A0ABS6HQT5_MYCGD</name>
<comment type="catalytic activity">
    <reaction evidence="2">
        <text>oxidized coenzyme F420-(gamma-L-Glu)(n) + a quinol + H(+) = reduced coenzyme F420-(gamma-L-Glu)(n) + a quinone</text>
        <dbReference type="Rhea" id="RHEA:39663"/>
        <dbReference type="Rhea" id="RHEA-COMP:12939"/>
        <dbReference type="Rhea" id="RHEA-COMP:14378"/>
        <dbReference type="ChEBI" id="CHEBI:15378"/>
        <dbReference type="ChEBI" id="CHEBI:24646"/>
        <dbReference type="ChEBI" id="CHEBI:132124"/>
        <dbReference type="ChEBI" id="CHEBI:133980"/>
        <dbReference type="ChEBI" id="CHEBI:139511"/>
    </reaction>
</comment>